<dbReference type="Proteomes" id="UP000259328">
    <property type="component" value="Chromosome"/>
</dbReference>
<evidence type="ECO:0000313" key="2">
    <source>
        <dbReference type="Proteomes" id="UP000259328"/>
    </source>
</evidence>
<reference evidence="2" key="1">
    <citation type="submission" date="2018-06" db="EMBL/GenBank/DDBJ databases">
        <authorList>
            <consortium name="Pathogen Informatics"/>
        </authorList>
    </citation>
    <scope>NUCLEOTIDE SEQUENCE [LARGE SCALE GENOMIC DNA]</scope>
    <source>
        <strain evidence="2">NCTC10124</strain>
    </source>
</reference>
<accession>A0A3B0PAK8</accession>
<feature type="non-terminal residue" evidence="1">
    <location>
        <position position="46"/>
    </location>
</feature>
<name>A0A3B0PAK8_MYCSY</name>
<sequence length="46" mass="5525">MSCDERINALTKFCFLELITNNSTMVELRLLNSKIKEFIHEENSYW</sequence>
<gene>
    <name evidence="1" type="ORF">NCTC10124_01333</name>
</gene>
<protein>
    <submittedName>
        <fullName evidence="1">Uncharacterized protein</fullName>
    </submittedName>
</protein>
<organism evidence="1 2">
    <name type="scientific">Mycoplasmopsis synoviae</name>
    <name type="common">Mycoplasma synoviae</name>
    <dbReference type="NCBI Taxonomy" id="2109"/>
    <lineage>
        <taxon>Bacteria</taxon>
        <taxon>Bacillati</taxon>
        <taxon>Mycoplasmatota</taxon>
        <taxon>Mycoplasmoidales</taxon>
        <taxon>Metamycoplasmataceae</taxon>
        <taxon>Mycoplasmopsis</taxon>
    </lineage>
</organism>
<dbReference type="AlphaFoldDB" id="A0A3B0PAK8"/>
<evidence type="ECO:0000313" key="1">
    <source>
        <dbReference type="EMBL" id="SYV93579.1"/>
    </source>
</evidence>
<proteinExistence type="predicted"/>
<dbReference type="EMBL" id="LS991953">
    <property type="protein sequence ID" value="SYV93579.1"/>
    <property type="molecule type" value="Genomic_DNA"/>
</dbReference>